<proteinExistence type="evidence at transcript level"/>
<reference evidence="2" key="1">
    <citation type="journal article" date="2002" name="Plant Physiol.">
        <title>Cloning and sequencing of cDNAs for hypothetical genes from chromosome 2 of Arabidopsis.</title>
        <authorList>
            <person name="Xiao Y.-L."/>
            <person name="Malik M."/>
            <person name="Whitelaw C.A."/>
            <person name="Town C.D."/>
        </authorList>
    </citation>
    <scope>NUCLEOTIDE SEQUENCE</scope>
</reference>
<evidence type="ECO:0000256" key="1">
    <source>
        <dbReference type="SAM" id="MobiDB-lite"/>
    </source>
</evidence>
<reference evidence="2" key="2">
    <citation type="submission" date="2003-01" db="EMBL/GenBank/DDBJ databases">
        <title>Reconstruction of cDNA sequences for hypothetical genes in Arabidopsis thaliana from 5' and 3' RACE products.</title>
        <authorList>
            <person name="Xiao Y."/>
            <person name="Smith S.R."/>
            <person name="Ishmael N."/>
            <person name="Kumar N."/>
            <person name="Redman J."/>
            <person name="Riedmuller S."/>
            <person name="Utterback T."/>
            <person name="Whitelaw C.A."/>
            <person name="Fraser C.M."/>
            <person name="Town C.D."/>
        </authorList>
    </citation>
    <scope>NUCLEOTIDE SEQUENCE</scope>
</reference>
<feature type="region of interest" description="Disordered" evidence="1">
    <location>
        <begin position="1"/>
        <end position="59"/>
    </location>
</feature>
<feature type="compositionally biased region" description="Basic and acidic residues" evidence="1">
    <location>
        <begin position="79"/>
        <end position="91"/>
    </location>
</feature>
<dbReference type="AlphaFoldDB" id="Q84V08"/>
<feature type="region of interest" description="Disordered" evidence="1">
    <location>
        <begin position="71"/>
        <end position="91"/>
    </location>
</feature>
<name>Q84V08_ARATH</name>
<sequence length="120" mass="13255">MKSECPMTPSAKSTLSAASEPCQGKSLYRNPGEASSSVSLNREAGGITPSEPLDHHSITRKPICSFCTQPDKLRTKKRREAEETTRSHPHDIHSIALDRKVAGPFNLDFTAFHSIARRRP</sequence>
<protein>
    <submittedName>
        <fullName evidence="2">Uncharacterized protein At2g07776/T12J2.11</fullName>
    </submittedName>
</protein>
<organism evidence="2">
    <name type="scientific">Arabidopsis thaliana</name>
    <name type="common">Mouse-ear cress</name>
    <dbReference type="NCBI Taxonomy" id="3702"/>
    <lineage>
        <taxon>Eukaryota</taxon>
        <taxon>Viridiplantae</taxon>
        <taxon>Streptophyta</taxon>
        <taxon>Embryophyta</taxon>
        <taxon>Tracheophyta</taxon>
        <taxon>Spermatophyta</taxon>
        <taxon>Magnoliopsida</taxon>
        <taxon>eudicotyledons</taxon>
        <taxon>Gunneridae</taxon>
        <taxon>Pentapetalae</taxon>
        <taxon>rosids</taxon>
        <taxon>malvids</taxon>
        <taxon>Brassicales</taxon>
        <taxon>Brassicaceae</taxon>
        <taxon>Camelineae</taxon>
        <taxon>Arabidopsis</taxon>
    </lineage>
</organism>
<evidence type="ECO:0000313" key="2">
    <source>
        <dbReference type="EMBL" id="AAO73424.1"/>
    </source>
</evidence>
<accession>Q84V08</accession>
<dbReference type="EMBL" id="AY227643">
    <property type="protein sequence ID" value="AAO73424.1"/>
    <property type="molecule type" value="mRNA"/>
</dbReference>
<gene>
    <name evidence="2" type="ordered locus">At2g07776/T12J2.11</name>
</gene>